<dbReference type="AlphaFoldDB" id="A0A9N9I3U5"/>
<evidence type="ECO:0000313" key="2">
    <source>
        <dbReference type="EMBL" id="CAG8719208.1"/>
    </source>
</evidence>
<evidence type="ECO:0000313" key="3">
    <source>
        <dbReference type="Proteomes" id="UP000789375"/>
    </source>
</evidence>
<dbReference type="InterPro" id="IPR049229">
    <property type="entry name" value="DUF6826"/>
</dbReference>
<organism evidence="2 3">
    <name type="scientific">Funneliformis mosseae</name>
    <name type="common">Endomycorrhizal fungus</name>
    <name type="synonym">Glomus mosseae</name>
    <dbReference type="NCBI Taxonomy" id="27381"/>
    <lineage>
        <taxon>Eukaryota</taxon>
        <taxon>Fungi</taxon>
        <taxon>Fungi incertae sedis</taxon>
        <taxon>Mucoromycota</taxon>
        <taxon>Glomeromycotina</taxon>
        <taxon>Glomeromycetes</taxon>
        <taxon>Glomerales</taxon>
        <taxon>Glomeraceae</taxon>
        <taxon>Funneliformis</taxon>
    </lineage>
</organism>
<accession>A0A9N9I3U5</accession>
<dbReference type="Pfam" id="PF20713">
    <property type="entry name" value="DUF6826"/>
    <property type="match status" value="1"/>
</dbReference>
<sequence length="255" mass="30072">PLINQLPWGISHIAMDKWYVYYCKSIMISKRIFTGIALELVKWICQCEYINPFRDSARYERKLGNYEKKLGYTDLKLPNSITRAKIYRAFDDRETSSKMMARLNSIWQNNMVFRETKYTPYLNGYKPDLSIFDIDDISNDAFNTIAVQNLKKHKRTIGFSDEEKGQLVDYLHILMEQQPSRRLFFVFLSDMTYFYVTAFDRNTSQYQEYQTDFKTGLRLFSTSIYRNSGVKICGPTSVDFVNPVSSSRTNYQNTL</sequence>
<feature type="domain" description="DUF6826" evidence="1">
    <location>
        <begin position="98"/>
        <end position="181"/>
    </location>
</feature>
<dbReference type="Proteomes" id="UP000789375">
    <property type="component" value="Unassembled WGS sequence"/>
</dbReference>
<feature type="non-terminal residue" evidence="2">
    <location>
        <position position="255"/>
    </location>
</feature>
<dbReference type="EMBL" id="CAJVPP010012912">
    <property type="protein sequence ID" value="CAG8719208.1"/>
    <property type="molecule type" value="Genomic_DNA"/>
</dbReference>
<reference evidence="2" key="1">
    <citation type="submission" date="2021-06" db="EMBL/GenBank/DDBJ databases">
        <authorList>
            <person name="Kallberg Y."/>
            <person name="Tangrot J."/>
            <person name="Rosling A."/>
        </authorList>
    </citation>
    <scope>NUCLEOTIDE SEQUENCE</scope>
    <source>
        <strain evidence="2">87-6 pot B 2015</strain>
    </source>
</reference>
<protein>
    <submittedName>
        <fullName evidence="2">13280_t:CDS:1</fullName>
    </submittedName>
</protein>
<comment type="caution">
    <text evidence="2">The sequence shown here is derived from an EMBL/GenBank/DDBJ whole genome shotgun (WGS) entry which is preliminary data.</text>
</comment>
<keyword evidence="3" id="KW-1185">Reference proteome</keyword>
<proteinExistence type="predicted"/>
<evidence type="ECO:0000259" key="1">
    <source>
        <dbReference type="Pfam" id="PF20713"/>
    </source>
</evidence>
<name>A0A9N9I3U5_FUNMO</name>
<gene>
    <name evidence="2" type="ORF">FMOSSE_LOCUS14863</name>
</gene>